<evidence type="ECO:0000313" key="1">
    <source>
        <dbReference type="EMBL" id="ATI19055.1"/>
    </source>
</evidence>
<proteinExistence type="predicted"/>
<dbReference type="Pfam" id="PF13155">
    <property type="entry name" value="Toprim_2"/>
    <property type="match status" value="1"/>
</dbReference>
<sequence>MDAPWLRACKRLAIGQTRRFRCCGATAAAILYNNPQSWEMWCNRCKQTTKEYKKYVRLDATVHERGMQPVPTDALCISQTSAEIQHFVFSYLTSKGISPNMLEDVCRLEWSESKGRIIFRFENVVLGRSVSPNVTPKWVQYGSNFQTLVNLKPDCTQPSLVVLTEDTLSAIKVQYVANLFFKGRVLVVSTLGTTISLTARALLASLMEQMGSKPNVLCWYDGDKAGVDGARKAQKVLRPFANVHPLTIDGKDPKDCEPTQIKEVLWTQLS</sequence>
<gene>
    <name evidence="1" type="ORF">KF1_033</name>
</gene>
<dbReference type="SUPFAM" id="SSF56731">
    <property type="entry name" value="DNA primase core"/>
    <property type="match status" value="1"/>
</dbReference>
<name>A0A384WJ42_9CAUD</name>
<keyword evidence="2" id="KW-1185">Reference proteome</keyword>
<evidence type="ECO:0000313" key="2">
    <source>
        <dbReference type="Proteomes" id="UP000259916"/>
    </source>
</evidence>
<accession>A0A384WJ42</accession>
<dbReference type="Gene3D" id="3.40.1360.10">
    <property type="match status" value="1"/>
</dbReference>
<reference evidence="1 2" key="1">
    <citation type="submission" date="2017-08" db="EMBL/GenBank/DDBJ databases">
        <title>Complete genome sequence of bacteriophage vB_VpaP_KF1.</title>
        <authorList>
            <person name="Yu J."/>
            <person name="Kwak S.-J."/>
            <person name="Lim J.-A."/>
            <person name="Chang H.-J."/>
        </authorList>
    </citation>
    <scope>NUCLEOTIDE SEQUENCE [LARGE SCALE GENOMIC DNA]</scope>
</reference>
<protein>
    <submittedName>
        <fullName evidence="1">Putative primase</fullName>
    </submittedName>
</protein>
<dbReference type="Proteomes" id="UP000259916">
    <property type="component" value="Segment"/>
</dbReference>
<dbReference type="CDD" id="cd01029">
    <property type="entry name" value="TOPRIM_primases"/>
    <property type="match status" value="1"/>
</dbReference>
<organism evidence="1 2">
    <name type="scientific">Vibrio phage vB_VpaP_KF1</name>
    <dbReference type="NCBI Taxonomy" id="2041472"/>
    <lineage>
        <taxon>Viruses</taxon>
        <taxon>Duplodnaviria</taxon>
        <taxon>Heunggongvirae</taxon>
        <taxon>Uroviricota</taxon>
        <taxon>Caudoviricetes</taxon>
        <taxon>Autographivirales</taxon>
        <taxon>Autoscriptoviridae</taxon>
        <taxon>Maculvirus</taxon>
        <taxon>Maculvirus KF1</taxon>
    </lineage>
</organism>
<dbReference type="EMBL" id="MF754111">
    <property type="protein sequence ID" value="ATI19055.1"/>
    <property type="molecule type" value="Genomic_DNA"/>
</dbReference>
<dbReference type="InterPro" id="IPR034154">
    <property type="entry name" value="TOPRIM_DnaG/twinkle"/>
</dbReference>